<dbReference type="SUPFAM" id="SSF53822">
    <property type="entry name" value="Periplasmic binding protein-like I"/>
    <property type="match status" value="1"/>
</dbReference>
<dbReference type="RefSeq" id="WP_106702184.1">
    <property type="nucleotide sequence ID" value="NZ_CP027666.1"/>
</dbReference>
<dbReference type="Proteomes" id="UP000239709">
    <property type="component" value="Chromosome"/>
</dbReference>
<dbReference type="InterPro" id="IPR028081">
    <property type="entry name" value="Leu-bd"/>
</dbReference>
<dbReference type="KEGG" id="otk:C6570_04650"/>
<accession>A0A2S0MCX4</accession>
<keyword evidence="2 3" id="KW-0732">Signal</keyword>
<evidence type="ECO:0000256" key="2">
    <source>
        <dbReference type="ARBA" id="ARBA00022729"/>
    </source>
</evidence>
<protein>
    <submittedName>
        <fullName evidence="5">Amino acid ABC transporter substrate-binding protein</fullName>
    </submittedName>
</protein>
<reference evidence="5 6" key="1">
    <citation type="submission" date="2018-03" db="EMBL/GenBank/DDBJ databases">
        <title>Genome sequencing of Ottowia sp.</title>
        <authorList>
            <person name="Kim S.-J."/>
            <person name="Heo J."/>
            <person name="Kwon S.-W."/>
        </authorList>
    </citation>
    <scope>NUCLEOTIDE SEQUENCE [LARGE SCALE GENOMIC DNA]</scope>
    <source>
        <strain evidence="5 6">KADR8-3</strain>
    </source>
</reference>
<feature type="chain" id="PRO_5015696434" evidence="3">
    <location>
        <begin position="34"/>
        <end position="379"/>
    </location>
</feature>
<gene>
    <name evidence="5" type="ORF">C6570_04650</name>
</gene>
<evidence type="ECO:0000256" key="3">
    <source>
        <dbReference type="SAM" id="SignalP"/>
    </source>
</evidence>
<organism evidence="5 6">
    <name type="scientific">Ottowia oryzae</name>
    <dbReference type="NCBI Taxonomy" id="2109914"/>
    <lineage>
        <taxon>Bacteria</taxon>
        <taxon>Pseudomonadati</taxon>
        <taxon>Pseudomonadota</taxon>
        <taxon>Betaproteobacteria</taxon>
        <taxon>Burkholderiales</taxon>
        <taxon>Comamonadaceae</taxon>
        <taxon>Ottowia</taxon>
    </lineage>
</organism>
<dbReference type="InterPro" id="IPR028082">
    <property type="entry name" value="Peripla_BP_I"/>
</dbReference>
<evidence type="ECO:0000259" key="4">
    <source>
        <dbReference type="Pfam" id="PF13458"/>
    </source>
</evidence>
<dbReference type="PANTHER" id="PTHR47235:SF1">
    <property type="entry name" value="BLR6548 PROTEIN"/>
    <property type="match status" value="1"/>
</dbReference>
<comment type="similarity">
    <text evidence="1">Belongs to the leucine-binding protein family.</text>
</comment>
<dbReference type="CDD" id="cd06326">
    <property type="entry name" value="PBP1_ABC_ligand_binding-like"/>
    <property type="match status" value="1"/>
</dbReference>
<feature type="signal peptide" evidence="3">
    <location>
        <begin position="1"/>
        <end position="33"/>
    </location>
</feature>
<feature type="domain" description="Leucine-binding protein" evidence="4">
    <location>
        <begin position="35"/>
        <end position="372"/>
    </location>
</feature>
<dbReference type="AlphaFoldDB" id="A0A2S0MCX4"/>
<dbReference type="Gene3D" id="3.40.50.2300">
    <property type="match status" value="2"/>
</dbReference>
<evidence type="ECO:0000313" key="6">
    <source>
        <dbReference type="Proteomes" id="UP000239709"/>
    </source>
</evidence>
<dbReference type="EMBL" id="CP027666">
    <property type="protein sequence ID" value="AVO33621.1"/>
    <property type="molecule type" value="Genomic_DNA"/>
</dbReference>
<name>A0A2S0MCX4_9BURK</name>
<sequence>MKYTNFPWRALARPMAVAAAALCWMAMGLPAHADILIGQTTSVTGPVAASVGETLVGVHAYLDHVNAQGGVNGEKIKLITLDDNFKPPRAAENAKKLIEQDKVVALFMTRATPHTEAILPLLAQHKLALIAPSTGAMVFHKPVNPYVFNVRSSYQAETERAIRHLYNITLERVAVVHVDDSFGADCLAGAMKGFEAAGKKPLTVIKADREKPDYPAIVKELTAKQAQAVLWIGSSTAVSEGVKALRQAGSAAQVVTVSNNASSGFIKQLGTYSHGVVVSQVFPSVRALGLPLNREANAVLNGKNELTPQVMEGFASAKVLVEALRRAGPNPTRERIIDALNRMDKYDLGGLSLGYSPTDHTGLDYVDLAIIDRNGRFQH</sequence>
<dbReference type="Pfam" id="PF13458">
    <property type="entry name" value="Peripla_BP_6"/>
    <property type="match status" value="1"/>
</dbReference>
<evidence type="ECO:0000313" key="5">
    <source>
        <dbReference type="EMBL" id="AVO33621.1"/>
    </source>
</evidence>
<proteinExistence type="inferred from homology"/>
<dbReference type="OrthoDB" id="9777352at2"/>
<dbReference type="PANTHER" id="PTHR47235">
    <property type="entry name" value="BLR6548 PROTEIN"/>
    <property type="match status" value="1"/>
</dbReference>
<evidence type="ECO:0000256" key="1">
    <source>
        <dbReference type="ARBA" id="ARBA00010062"/>
    </source>
</evidence>
<keyword evidence="6" id="KW-1185">Reference proteome</keyword>